<organism evidence="2 3">
    <name type="scientific">Mycobacterium phage Phaded</name>
    <dbReference type="NCBI Taxonomy" id="2686088"/>
    <lineage>
        <taxon>Viruses</taxon>
        <taxon>Duplodnaviria</taxon>
        <taxon>Heunggongvirae</taxon>
        <taxon>Uroviricota</taxon>
        <taxon>Caudoviricetes</taxon>
        <taxon>Pukovnikvirus</taxon>
        <taxon>Pukovnikvirus phaded</taxon>
    </lineage>
</organism>
<name>A0A6B9J6S5_9CAUD</name>
<reference evidence="2 3" key="1">
    <citation type="submission" date="2019-11" db="EMBL/GenBank/DDBJ databases">
        <authorList>
            <person name="Patyi J."/>
            <person name="Lenyk M."/>
            <person name="Mclean J."/>
            <person name="Esposito N."/>
            <person name="Luczkiewicz R."/>
            <person name="Johnson B.J."/>
            <person name="Curtis N."/>
            <person name="Garlena R.A."/>
            <person name="Russell D.A."/>
            <person name="Pope W.H."/>
            <person name="Jacobs-Sera D."/>
            <person name="Hatfull G.F."/>
        </authorList>
    </citation>
    <scope>NUCLEOTIDE SEQUENCE [LARGE SCALE GENOMIC DNA]</scope>
</reference>
<sequence>MAQRGLMRIKSTTNGGFAEVDDEYGQRLIDAGGWEVAEALDAPKPARKPRAPKSKPAPKQEPKSEE</sequence>
<evidence type="ECO:0000313" key="2">
    <source>
        <dbReference type="EMBL" id="QGZ16821.1"/>
    </source>
</evidence>
<proteinExistence type="predicted"/>
<dbReference type="Pfam" id="PF23976">
    <property type="entry name" value="DUF7302"/>
    <property type="match status" value="1"/>
</dbReference>
<accession>A0A6B9J6S5</accession>
<gene>
    <name evidence="2" type="primary">20</name>
    <name evidence="2" type="ORF">SEA_PHADED_20</name>
</gene>
<dbReference type="InterPro" id="IPR055726">
    <property type="entry name" value="DUF7302"/>
</dbReference>
<protein>
    <recommendedName>
        <fullName evidence="4">Head-to-tail connector protein</fullName>
    </recommendedName>
</protein>
<feature type="region of interest" description="Disordered" evidence="1">
    <location>
        <begin position="39"/>
        <end position="66"/>
    </location>
</feature>
<dbReference type="KEGG" id="vg:64948155"/>
<dbReference type="EMBL" id="MN703408">
    <property type="protein sequence ID" value="QGZ16821.1"/>
    <property type="molecule type" value="Genomic_DNA"/>
</dbReference>
<dbReference type="GeneID" id="64948155"/>
<evidence type="ECO:0008006" key="4">
    <source>
        <dbReference type="Google" id="ProtNLM"/>
    </source>
</evidence>
<feature type="region of interest" description="Disordered" evidence="1">
    <location>
        <begin position="1"/>
        <end position="22"/>
    </location>
</feature>
<evidence type="ECO:0000256" key="1">
    <source>
        <dbReference type="SAM" id="MobiDB-lite"/>
    </source>
</evidence>
<evidence type="ECO:0000313" key="3">
    <source>
        <dbReference type="Proteomes" id="UP000433256"/>
    </source>
</evidence>
<dbReference type="Proteomes" id="UP000433256">
    <property type="component" value="Segment"/>
</dbReference>
<dbReference type="RefSeq" id="YP_010064294.1">
    <property type="nucleotide sequence ID" value="NC_054815.1"/>
</dbReference>
<keyword evidence="3" id="KW-1185">Reference proteome</keyword>